<feature type="compositionally biased region" description="Basic residues" evidence="1">
    <location>
        <begin position="117"/>
        <end position="127"/>
    </location>
</feature>
<feature type="region of interest" description="Disordered" evidence="1">
    <location>
        <begin position="82"/>
        <end position="136"/>
    </location>
</feature>
<feature type="compositionally biased region" description="Basic and acidic residues" evidence="1">
    <location>
        <begin position="105"/>
        <end position="116"/>
    </location>
</feature>
<dbReference type="AlphaFoldDB" id="A0A918ZNS4"/>
<protein>
    <submittedName>
        <fullName evidence="2">Uncharacterized protein</fullName>
    </submittedName>
</protein>
<evidence type="ECO:0000256" key="1">
    <source>
        <dbReference type="SAM" id="MobiDB-lite"/>
    </source>
</evidence>
<keyword evidence="3" id="KW-1185">Reference proteome</keyword>
<reference evidence="2" key="1">
    <citation type="journal article" date="2014" name="Int. J. Syst. Evol. Microbiol.">
        <title>Complete genome sequence of Corynebacterium casei LMG S-19264T (=DSM 44701T), isolated from a smear-ripened cheese.</title>
        <authorList>
            <consortium name="US DOE Joint Genome Institute (JGI-PGF)"/>
            <person name="Walter F."/>
            <person name="Albersmeier A."/>
            <person name="Kalinowski J."/>
            <person name="Ruckert C."/>
        </authorList>
    </citation>
    <scope>NUCLEOTIDE SEQUENCE</scope>
    <source>
        <strain evidence="2">JCM 3302</strain>
    </source>
</reference>
<dbReference type="RefSeq" id="WP_189897630.1">
    <property type="nucleotide sequence ID" value="NZ_BNBC01000004.1"/>
</dbReference>
<organism evidence="2 3">
    <name type="scientific">Streptomyces spiralis</name>
    <dbReference type="NCBI Taxonomy" id="66376"/>
    <lineage>
        <taxon>Bacteria</taxon>
        <taxon>Bacillati</taxon>
        <taxon>Actinomycetota</taxon>
        <taxon>Actinomycetes</taxon>
        <taxon>Kitasatosporales</taxon>
        <taxon>Streptomycetaceae</taxon>
        <taxon>Streptomyces</taxon>
    </lineage>
</organism>
<reference evidence="2" key="2">
    <citation type="submission" date="2020-09" db="EMBL/GenBank/DDBJ databases">
        <authorList>
            <person name="Sun Q."/>
            <person name="Ohkuma M."/>
        </authorList>
    </citation>
    <scope>NUCLEOTIDE SEQUENCE</scope>
    <source>
        <strain evidence="2">JCM 3302</strain>
    </source>
</reference>
<feature type="compositionally biased region" description="Basic residues" evidence="1">
    <location>
        <begin position="95"/>
        <end position="104"/>
    </location>
</feature>
<sequence length="136" mass="14955">MIDETPPRLVAAAERGLWVAAAHFGREPVTRLLPHPDRPTLLAAVRPAGPSHSPAVPGLYDAVWRRHSNRFPRDRGRVFLVGGAVGGGGRSGSYTRRRAGRHHTVREERADDDRGGPTRRRDRHRAPASRAVQTLG</sequence>
<comment type="caution">
    <text evidence="2">The sequence shown here is derived from an EMBL/GenBank/DDBJ whole genome shotgun (WGS) entry which is preliminary data.</text>
</comment>
<evidence type="ECO:0000313" key="3">
    <source>
        <dbReference type="Proteomes" id="UP000641386"/>
    </source>
</evidence>
<dbReference type="Proteomes" id="UP000641386">
    <property type="component" value="Unassembled WGS sequence"/>
</dbReference>
<dbReference type="EMBL" id="BNBC01000004">
    <property type="protein sequence ID" value="GHE62066.1"/>
    <property type="molecule type" value="Genomic_DNA"/>
</dbReference>
<name>A0A918ZNS4_9ACTN</name>
<accession>A0A918ZNS4</accession>
<proteinExistence type="predicted"/>
<gene>
    <name evidence="2" type="ORF">GCM10014715_14550</name>
</gene>
<evidence type="ECO:0000313" key="2">
    <source>
        <dbReference type="EMBL" id="GHE62066.1"/>
    </source>
</evidence>